<keyword evidence="3" id="KW-1185">Reference proteome</keyword>
<dbReference type="Proteomes" id="UP000199659">
    <property type="component" value="Unassembled WGS sequence"/>
</dbReference>
<evidence type="ECO:0008006" key="4">
    <source>
        <dbReference type="Google" id="ProtNLM"/>
    </source>
</evidence>
<accession>A0A1I6KM43</accession>
<dbReference type="RefSeq" id="WP_092561325.1">
    <property type="nucleotide sequence ID" value="NZ_FOYZ01000009.1"/>
</dbReference>
<evidence type="ECO:0000256" key="1">
    <source>
        <dbReference type="SAM" id="Phobius"/>
    </source>
</evidence>
<name>A0A1I6KM43_9FIRM</name>
<dbReference type="STRING" id="37658.SAMN05661086_02531"/>
<organism evidence="2 3">
    <name type="scientific">Anaeromicropila populeti</name>
    <dbReference type="NCBI Taxonomy" id="37658"/>
    <lineage>
        <taxon>Bacteria</taxon>
        <taxon>Bacillati</taxon>
        <taxon>Bacillota</taxon>
        <taxon>Clostridia</taxon>
        <taxon>Lachnospirales</taxon>
        <taxon>Lachnospiraceae</taxon>
        <taxon>Anaeromicropila</taxon>
    </lineage>
</organism>
<feature type="transmembrane region" description="Helical" evidence="1">
    <location>
        <begin position="12"/>
        <end position="34"/>
    </location>
</feature>
<gene>
    <name evidence="2" type="ORF">SAMN05661086_02531</name>
</gene>
<sequence length="135" mass="15609">MRENLRKLLQEKVYSFTYVLEIIIALFIIIAIALSIIHVPQEIGTLWNNLDDTYAFSNFLKLVFDIVIGIEFIKMLCRHDLNSVIEVLLFATARQMIVEHMSMTNGLIGVLAIGLLFAIRKYLYIEKDSTNKKKE</sequence>
<dbReference type="OrthoDB" id="362826at2"/>
<dbReference type="AlphaFoldDB" id="A0A1I6KM43"/>
<protein>
    <recommendedName>
        <fullName evidence="4">Transporter</fullName>
    </recommendedName>
</protein>
<keyword evidence="1" id="KW-0812">Transmembrane</keyword>
<dbReference type="EMBL" id="FOYZ01000009">
    <property type="protein sequence ID" value="SFR92276.1"/>
    <property type="molecule type" value="Genomic_DNA"/>
</dbReference>
<proteinExistence type="predicted"/>
<evidence type="ECO:0000313" key="3">
    <source>
        <dbReference type="Proteomes" id="UP000199659"/>
    </source>
</evidence>
<evidence type="ECO:0000313" key="2">
    <source>
        <dbReference type="EMBL" id="SFR92276.1"/>
    </source>
</evidence>
<reference evidence="2 3" key="1">
    <citation type="submission" date="2016-10" db="EMBL/GenBank/DDBJ databases">
        <authorList>
            <person name="de Groot N.N."/>
        </authorList>
    </citation>
    <scope>NUCLEOTIDE SEQUENCE [LARGE SCALE GENOMIC DNA]</scope>
    <source>
        <strain evidence="2 3">743A</strain>
    </source>
</reference>
<keyword evidence="1" id="KW-0472">Membrane</keyword>
<keyword evidence="1" id="KW-1133">Transmembrane helix</keyword>
<feature type="transmembrane region" description="Helical" evidence="1">
    <location>
        <begin position="103"/>
        <end position="123"/>
    </location>
</feature>